<name>A0A2Z7B6G4_9LAMI</name>
<dbReference type="InterPro" id="IPR056948">
    <property type="entry name" value="PNGaseA_N"/>
</dbReference>
<dbReference type="EMBL" id="KV009357">
    <property type="protein sequence ID" value="KZV29701.1"/>
    <property type="molecule type" value="Genomic_DNA"/>
</dbReference>
<reference evidence="2 3" key="1">
    <citation type="journal article" date="2015" name="Proc. Natl. Acad. Sci. U.S.A.">
        <title>The resurrection genome of Boea hygrometrica: A blueprint for survival of dehydration.</title>
        <authorList>
            <person name="Xiao L."/>
            <person name="Yang G."/>
            <person name="Zhang L."/>
            <person name="Yang X."/>
            <person name="Zhao S."/>
            <person name="Ji Z."/>
            <person name="Zhou Q."/>
            <person name="Hu M."/>
            <person name="Wang Y."/>
            <person name="Chen M."/>
            <person name="Xu Y."/>
            <person name="Jin H."/>
            <person name="Xiao X."/>
            <person name="Hu G."/>
            <person name="Bao F."/>
            <person name="Hu Y."/>
            <person name="Wan P."/>
            <person name="Li L."/>
            <person name="Deng X."/>
            <person name="Kuang T."/>
            <person name="Xiang C."/>
            <person name="Zhu J.K."/>
            <person name="Oliver M.J."/>
            <person name="He Y."/>
        </authorList>
    </citation>
    <scope>NUCLEOTIDE SEQUENCE [LARGE SCALE GENOMIC DNA]</scope>
    <source>
        <strain evidence="3">cv. XS01</strain>
    </source>
</reference>
<dbReference type="PANTHER" id="PTHR31104">
    <property type="entry name" value="PEPTIDE-N4-(N-ACETYL-BETA-GLUCOSAMINYL)ASPARAGINE AMIDASE A PROTEIN"/>
    <property type="match status" value="1"/>
</dbReference>
<accession>A0A2Z7B6G4</accession>
<dbReference type="Pfam" id="PF25156">
    <property type="entry name" value="PNGase_A_C"/>
    <property type="match status" value="1"/>
</dbReference>
<dbReference type="Proteomes" id="UP000250235">
    <property type="component" value="Unassembled WGS sequence"/>
</dbReference>
<evidence type="ECO:0000259" key="1">
    <source>
        <dbReference type="Pfam" id="PF12222"/>
    </source>
</evidence>
<evidence type="ECO:0000313" key="2">
    <source>
        <dbReference type="EMBL" id="KZV29701.1"/>
    </source>
</evidence>
<sequence length="450" mass="49104">MKNQILAVYMGNLVDSTYTGVYHVNVSLHFYPTEEGSGYSAVGFSGMDDKFGSGADSILPISRNLPLNDGLWFEIENSTTVVSKVLKIPQNAYKAVLEVYVSYHEKDEFWYGNFPNEYIAANNLTGASGNGPFREVLVGLDNVVIGAVFPFTVIYTGGINPLMWRPITGIGSFDLPSYDIEITPLLGKLLDGNAHEFAFSVTNALNVWYIDANLHIWLDTKSDRTEGKVMEHNTSPLSLSLLSNFTGLDGLFITNATRSIISIGWVNSSHGLLTTKSRQGFEYTNTMVIKKNGNLQILNQEIHSNGSVNTNMPSSSIQSTESLKTYSLYMYLEDVDKGNGSYISFSNVSLGIDEREQKASDSGLSTTKLKNAQKAQGYILVKGNLVASGLGSTQQKYHFVGDKSCYSRDVSSSNYTILHDKESSSCADNGVETTPGSTGAKFLGGRKGLI</sequence>
<organism evidence="2 3">
    <name type="scientific">Dorcoceras hygrometricum</name>
    <dbReference type="NCBI Taxonomy" id="472368"/>
    <lineage>
        <taxon>Eukaryota</taxon>
        <taxon>Viridiplantae</taxon>
        <taxon>Streptophyta</taxon>
        <taxon>Embryophyta</taxon>
        <taxon>Tracheophyta</taxon>
        <taxon>Spermatophyta</taxon>
        <taxon>Magnoliopsida</taxon>
        <taxon>eudicotyledons</taxon>
        <taxon>Gunneridae</taxon>
        <taxon>Pentapetalae</taxon>
        <taxon>asterids</taxon>
        <taxon>lamiids</taxon>
        <taxon>Lamiales</taxon>
        <taxon>Gesneriaceae</taxon>
        <taxon>Didymocarpoideae</taxon>
        <taxon>Trichosporeae</taxon>
        <taxon>Loxocarpinae</taxon>
        <taxon>Dorcoceras</taxon>
    </lineage>
</organism>
<gene>
    <name evidence="2" type="ORF">F511_05795</name>
</gene>
<feature type="domain" description="Peptide N-acetyl-beta-D-glucosaminyl asparaginase amidase A N-terminal" evidence="1">
    <location>
        <begin position="2"/>
        <end position="234"/>
    </location>
</feature>
<dbReference type="AlphaFoldDB" id="A0A2Z7B6G4"/>
<protein>
    <recommendedName>
        <fullName evidence="1">Peptide N-acetyl-beta-D-glucosaminyl asparaginase amidase A N-terminal domain-containing protein</fullName>
    </recommendedName>
</protein>
<dbReference type="Pfam" id="PF12222">
    <property type="entry name" value="PNGaseA"/>
    <property type="match status" value="1"/>
</dbReference>
<evidence type="ECO:0000313" key="3">
    <source>
        <dbReference type="Proteomes" id="UP000250235"/>
    </source>
</evidence>
<keyword evidence="3" id="KW-1185">Reference proteome</keyword>
<proteinExistence type="predicted"/>
<dbReference type="InterPro" id="IPR021102">
    <property type="entry name" value="PNGase_A"/>
</dbReference>
<dbReference type="OrthoDB" id="339900at2759"/>